<name>A0A917YY87_9ACTN</name>
<organism evidence="1 2">
    <name type="scientific">Nonomuraea cavernae</name>
    <dbReference type="NCBI Taxonomy" id="2045107"/>
    <lineage>
        <taxon>Bacteria</taxon>
        <taxon>Bacillati</taxon>
        <taxon>Actinomycetota</taxon>
        <taxon>Actinomycetes</taxon>
        <taxon>Streptosporangiales</taxon>
        <taxon>Streptosporangiaceae</taxon>
        <taxon>Nonomuraea</taxon>
    </lineage>
</organism>
<dbReference type="AlphaFoldDB" id="A0A917YY87"/>
<keyword evidence="2" id="KW-1185">Reference proteome</keyword>
<gene>
    <name evidence="1" type="ORF">GCM10012289_25770</name>
</gene>
<evidence type="ECO:0000313" key="2">
    <source>
        <dbReference type="Proteomes" id="UP000646523"/>
    </source>
</evidence>
<accession>A0A917YY87</accession>
<dbReference type="RefSeq" id="WP_189124298.1">
    <property type="nucleotide sequence ID" value="NZ_BMNH01000006.1"/>
</dbReference>
<dbReference type="GO" id="GO:0003677">
    <property type="term" value="F:DNA binding"/>
    <property type="evidence" value="ECO:0007669"/>
    <property type="project" value="InterPro"/>
</dbReference>
<proteinExistence type="predicted"/>
<reference evidence="1" key="1">
    <citation type="journal article" date="2014" name="Int. J. Syst. Evol. Microbiol.">
        <title>Complete genome sequence of Corynebacterium casei LMG S-19264T (=DSM 44701T), isolated from a smear-ripened cheese.</title>
        <authorList>
            <consortium name="US DOE Joint Genome Institute (JGI-PGF)"/>
            <person name="Walter F."/>
            <person name="Albersmeier A."/>
            <person name="Kalinowski J."/>
            <person name="Ruckert C."/>
        </authorList>
    </citation>
    <scope>NUCLEOTIDE SEQUENCE</scope>
    <source>
        <strain evidence="1">CGMCC 4.7368</strain>
    </source>
</reference>
<dbReference type="InterPro" id="IPR004401">
    <property type="entry name" value="YbaB/EbfC"/>
</dbReference>
<comment type="caution">
    <text evidence="1">The sequence shown here is derived from an EMBL/GenBank/DDBJ whole genome shotgun (WGS) entry which is preliminary data.</text>
</comment>
<dbReference type="SUPFAM" id="SSF82607">
    <property type="entry name" value="YbaB-like"/>
    <property type="match status" value="1"/>
</dbReference>
<dbReference type="Proteomes" id="UP000646523">
    <property type="component" value="Unassembled WGS sequence"/>
</dbReference>
<dbReference type="Pfam" id="PF02575">
    <property type="entry name" value="YbaB_DNA_bd"/>
    <property type="match status" value="1"/>
</dbReference>
<evidence type="ECO:0008006" key="3">
    <source>
        <dbReference type="Google" id="ProtNLM"/>
    </source>
</evidence>
<dbReference type="InterPro" id="IPR036894">
    <property type="entry name" value="YbaB-like_sf"/>
</dbReference>
<sequence>MTYGFRIDPGNVRAQDVEEAERQAERVQALLAEEERRVSEIVGTGGGDSGQVSALVAADGRVLEVTLQPRATRDGSEALAEEIQRAVQRAQLDAQRQAEALLRESLAEALPSLDAQALQERLGRLLD</sequence>
<protein>
    <recommendedName>
        <fullName evidence="3">YbaB/EbfC family DNA-binding protein</fullName>
    </recommendedName>
</protein>
<dbReference type="EMBL" id="BMNH01000006">
    <property type="protein sequence ID" value="GGO68007.1"/>
    <property type="molecule type" value="Genomic_DNA"/>
</dbReference>
<reference evidence="1" key="2">
    <citation type="submission" date="2020-09" db="EMBL/GenBank/DDBJ databases">
        <authorList>
            <person name="Sun Q."/>
            <person name="Zhou Y."/>
        </authorList>
    </citation>
    <scope>NUCLEOTIDE SEQUENCE</scope>
    <source>
        <strain evidence="1">CGMCC 4.7368</strain>
    </source>
</reference>
<dbReference type="Gene3D" id="3.30.1310.10">
    <property type="entry name" value="Nucleoid-associated protein YbaB-like domain"/>
    <property type="match status" value="1"/>
</dbReference>
<evidence type="ECO:0000313" key="1">
    <source>
        <dbReference type="EMBL" id="GGO68007.1"/>
    </source>
</evidence>